<reference evidence="3 4" key="1">
    <citation type="journal article" date="2023" name="Hortic Res">
        <title>Pangenome of water caltrop reveals structural variations and asymmetric subgenome divergence after allopolyploidization.</title>
        <authorList>
            <person name="Zhang X."/>
            <person name="Chen Y."/>
            <person name="Wang L."/>
            <person name="Yuan Y."/>
            <person name="Fang M."/>
            <person name="Shi L."/>
            <person name="Lu R."/>
            <person name="Comes H.P."/>
            <person name="Ma Y."/>
            <person name="Chen Y."/>
            <person name="Huang G."/>
            <person name="Zhou Y."/>
            <person name="Zheng Z."/>
            <person name="Qiu Y."/>
        </authorList>
    </citation>
    <scope>NUCLEOTIDE SEQUENCE [LARGE SCALE GENOMIC DNA]</scope>
    <source>
        <strain evidence="3">F231</strain>
    </source>
</reference>
<dbReference type="EMBL" id="JAXQNO010000006">
    <property type="protein sequence ID" value="KAK4795738.1"/>
    <property type="molecule type" value="Genomic_DNA"/>
</dbReference>
<keyword evidence="2" id="KW-1133">Transmembrane helix</keyword>
<feature type="region of interest" description="Disordered" evidence="1">
    <location>
        <begin position="193"/>
        <end position="230"/>
    </location>
</feature>
<evidence type="ECO:0000313" key="4">
    <source>
        <dbReference type="Proteomes" id="UP001346149"/>
    </source>
</evidence>
<dbReference type="PANTHER" id="PTHR36801">
    <property type="entry name" value="OS06G0150200 PROTEIN"/>
    <property type="match status" value="1"/>
</dbReference>
<proteinExistence type="predicted"/>
<dbReference type="AlphaFoldDB" id="A0AAN7RG16"/>
<keyword evidence="2" id="KW-0472">Membrane</keyword>
<evidence type="ECO:0000256" key="1">
    <source>
        <dbReference type="SAM" id="MobiDB-lite"/>
    </source>
</evidence>
<accession>A0AAN7RG16</accession>
<organism evidence="3 4">
    <name type="scientific">Trapa natans</name>
    <name type="common">Water chestnut</name>
    <dbReference type="NCBI Taxonomy" id="22666"/>
    <lineage>
        <taxon>Eukaryota</taxon>
        <taxon>Viridiplantae</taxon>
        <taxon>Streptophyta</taxon>
        <taxon>Embryophyta</taxon>
        <taxon>Tracheophyta</taxon>
        <taxon>Spermatophyta</taxon>
        <taxon>Magnoliopsida</taxon>
        <taxon>eudicotyledons</taxon>
        <taxon>Gunneridae</taxon>
        <taxon>Pentapetalae</taxon>
        <taxon>rosids</taxon>
        <taxon>malvids</taxon>
        <taxon>Myrtales</taxon>
        <taxon>Lythraceae</taxon>
        <taxon>Trapa</taxon>
    </lineage>
</organism>
<protein>
    <submittedName>
        <fullName evidence="3">Uncharacterized protein</fullName>
    </submittedName>
</protein>
<comment type="caution">
    <text evidence="3">The sequence shown here is derived from an EMBL/GenBank/DDBJ whole genome shotgun (WGS) entry which is preliminary data.</text>
</comment>
<evidence type="ECO:0000313" key="3">
    <source>
        <dbReference type="EMBL" id="KAK4795738.1"/>
    </source>
</evidence>
<gene>
    <name evidence="3" type="ORF">SAY86_028064</name>
</gene>
<keyword evidence="2" id="KW-0812">Transmembrane</keyword>
<keyword evidence="4" id="KW-1185">Reference proteome</keyword>
<evidence type="ECO:0000256" key="2">
    <source>
        <dbReference type="SAM" id="Phobius"/>
    </source>
</evidence>
<feature type="region of interest" description="Disordered" evidence="1">
    <location>
        <begin position="48"/>
        <end position="105"/>
    </location>
</feature>
<sequence>MARSIPAGNSPITNIALSYVFFAGWIAATIALMTAMCGVRFLWRRLRSPPGAGSSQKTTAEEAAPPPLASNTAAPPSLEEDAGSNSDEAAKPNLGTFSQELPLPPGMRALNETRSFKGLSRSTTWTSKMKTSLSLKVRSMRIPSMSMLKRENGKDILKKAGKPFKKEEDSVWTKAIILGERCQVPEADEEIIYDHKGNPVSTYHPKNPRPSMPISRSNSCKDPEDALPNS</sequence>
<name>A0AAN7RG16_TRANT</name>
<dbReference type="PANTHER" id="PTHR36801:SF3">
    <property type="entry name" value="OS06G0150300 PROTEIN"/>
    <property type="match status" value="1"/>
</dbReference>
<dbReference type="Proteomes" id="UP001346149">
    <property type="component" value="Unassembled WGS sequence"/>
</dbReference>
<feature type="transmembrane region" description="Helical" evidence="2">
    <location>
        <begin position="20"/>
        <end position="43"/>
    </location>
</feature>